<evidence type="ECO:0000313" key="4">
    <source>
        <dbReference type="Proteomes" id="UP000245048"/>
    </source>
</evidence>
<sequence>MPRARGGGQRRGGLRGKALRRHTPRKEWRRMAMAGRRGLLRACMKGAALAGAGAGTWAAPGAPRARAAAASGWPARPVRLILPDAPGSGNDTVARLVAPALEAALGQPFVIENRGGAGGRIGVEAAHNAAPDGYSFLLGNAGSNGINAAIYRDLPYDLATAFEPVSLLVQGPNVLVVNRRLLAARDLPALIAALRARPGALNYASGGIGSSAHMSMELFKAEAGLDIVHVPYRGTPAMAQSVIAGDTALMFANLVNVMPYIRRGELAALAVTFLGRSAELPEVPPVADTLPGFETLAWNGILAPRGTPAPIRERLHAALAGLRDSAELRDRVRLLGGELVAGPPEAFGQRIVHDIAQWKALAARAGIQAE</sequence>
<dbReference type="OrthoDB" id="7374750at2"/>
<evidence type="ECO:0008006" key="5">
    <source>
        <dbReference type="Google" id="ProtNLM"/>
    </source>
</evidence>
<dbReference type="Gene3D" id="3.40.190.10">
    <property type="entry name" value="Periplasmic binding protein-like II"/>
    <property type="match status" value="1"/>
</dbReference>
<dbReference type="InterPro" id="IPR005064">
    <property type="entry name" value="BUG"/>
</dbReference>
<dbReference type="PROSITE" id="PS51318">
    <property type="entry name" value="TAT"/>
    <property type="match status" value="1"/>
</dbReference>
<reference evidence="4" key="1">
    <citation type="submission" date="2017-10" db="EMBL/GenBank/DDBJ databases">
        <authorList>
            <person name="Toshchakov S.V."/>
            <person name="Goeva M.A."/>
        </authorList>
    </citation>
    <scope>NUCLEOTIDE SEQUENCE [LARGE SCALE GENOMIC DNA]</scope>
    <source>
        <strain evidence="4">JR1/69-1-13</strain>
    </source>
</reference>
<gene>
    <name evidence="3" type="ORF">CR165_03685</name>
</gene>
<comment type="similarity">
    <text evidence="1">Belongs to the UPF0065 (bug) family.</text>
</comment>
<dbReference type="PANTHER" id="PTHR42928">
    <property type="entry name" value="TRICARBOXYLATE-BINDING PROTEIN"/>
    <property type="match status" value="1"/>
</dbReference>
<dbReference type="EMBL" id="PDOA01000002">
    <property type="protein sequence ID" value="PWC29980.1"/>
    <property type="molecule type" value="Genomic_DNA"/>
</dbReference>
<proteinExistence type="inferred from homology"/>
<feature type="region of interest" description="Disordered" evidence="2">
    <location>
        <begin position="1"/>
        <end position="24"/>
    </location>
</feature>
<dbReference type="AlphaFoldDB" id="A0A2U1V7V3"/>
<evidence type="ECO:0000256" key="1">
    <source>
        <dbReference type="ARBA" id="ARBA00006987"/>
    </source>
</evidence>
<dbReference type="PIRSF" id="PIRSF017082">
    <property type="entry name" value="YflP"/>
    <property type="match status" value="1"/>
</dbReference>
<comment type="caution">
    <text evidence="3">The sequence shown here is derived from an EMBL/GenBank/DDBJ whole genome shotgun (WGS) entry which is preliminary data.</text>
</comment>
<dbReference type="PANTHER" id="PTHR42928:SF5">
    <property type="entry name" value="BLR1237 PROTEIN"/>
    <property type="match status" value="1"/>
</dbReference>
<dbReference type="Pfam" id="PF03401">
    <property type="entry name" value="TctC"/>
    <property type="match status" value="1"/>
</dbReference>
<name>A0A2U1V7V3_9PROT</name>
<dbReference type="SUPFAM" id="SSF53850">
    <property type="entry name" value="Periplasmic binding protein-like II"/>
    <property type="match status" value="1"/>
</dbReference>
<dbReference type="Proteomes" id="UP000245048">
    <property type="component" value="Unassembled WGS sequence"/>
</dbReference>
<evidence type="ECO:0000256" key="2">
    <source>
        <dbReference type="SAM" id="MobiDB-lite"/>
    </source>
</evidence>
<organism evidence="3 4">
    <name type="scientific">Teichococcus aestuarii</name>
    <dbReference type="NCBI Taxonomy" id="568898"/>
    <lineage>
        <taxon>Bacteria</taxon>
        <taxon>Pseudomonadati</taxon>
        <taxon>Pseudomonadota</taxon>
        <taxon>Alphaproteobacteria</taxon>
        <taxon>Acetobacterales</taxon>
        <taxon>Roseomonadaceae</taxon>
        <taxon>Roseomonas</taxon>
    </lineage>
</organism>
<feature type="compositionally biased region" description="Gly residues" evidence="2">
    <location>
        <begin position="1"/>
        <end position="11"/>
    </location>
</feature>
<dbReference type="InterPro" id="IPR042100">
    <property type="entry name" value="Bug_dom1"/>
</dbReference>
<keyword evidence="4" id="KW-1185">Reference proteome</keyword>
<accession>A0A2U1V7V3</accession>
<dbReference type="Gene3D" id="3.40.190.150">
    <property type="entry name" value="Bordetella uptake gene, domain 1"/>
    <property type="match status" value="1"/>
</dbReference>
<dbReference type="InterPro" id="IPR006311">
    <property type="entry name" value="TAT_signal"/>
</dbReference>
<evidence type="ECO:0000313" key="3">
    <source>
        <dbReference type="EMBL" id="PWC29980.1"/>
    </source>
</evidence>
<protein>
    <recommendedName>
        <fullName evidence="5">ABC transporter substrate-binding protein</fullName>
    </recommendedName>
</protein>
<feature type="compositionally biased region" description="Basic residues" evidence="2">
    <location>
        <begin position="12"/>
        <end position="24"/>
    </location>
</feature>